<dbReference type="PANTHER" id="PTHR33069">
    <property type="entry name" value="CHROMOSOME 7, WHOLE GENOME SHOTGUN SEQUENCE-RELATED"/>
    <property type="match status" value="1"/>
</dbReference>
<dbReference type="RefSeq" id="XP_053023363.1">
    <property type="nucleotide sequence ID" value="XM_053172173.1"/>
</dbReference>
<evidence type="ECO:0000313" key="1">
    <source>
        <dbReference type="EMBL" id="WAQ87808.1"/>
    </source>
</evidence>
<dbReference type="Proteomes" id="UP001164743">
    <property type="component" value="Chromosome 8A"/>
</dbReference>
<dbReference type="GeneID" id="77813068"/>
<evidence type="ECO:0000313" key="2">
    <source>
        <dbReference type="Proteomes" id="UP001164743"/>
    </source>
</evidence>
<protein>
    <submittedName>
        <fullName evidence="1">Uncharacterized protein</fullName>
    </submittedName>
</protein>
<reference evidence="1" key="1">
    <citation type="submission" date="2022-10" db="EMBL/GenBank/DDBJ databases">
        <title>Puccinia triticina Genome sequencing and assembly.</title>
        <authorList>
            <person name="Li C."/>
        </authorList>
    </citation>
    <scope>NUCLEOTIDE SEQUENCE</scope>
    <source>
        <strain evidence="1">Pt15</strain>
    </source>
</reference>
<proteinExistence type="predicted"/>
<dbReference type="EMBL" id="CP110428">
    <property type="protein sequence ID" value="WAQ87808.1"/>
    <property type="molecule type" value="Genomic_DNA"/>
</dbReference>
<sequence length="294" mass="34022">MRENPALHFDRILAIQSELDQLLGQTQSALSQLCPAPDTSRSTRINDQLLKQFKFFRVHGLHQRIAKEFLTSLMSTLAACAHLMTRYLPHIRTPGAQRDPPAALHGLYKRGVPPQTTLSIERIEATMRWLKGTEFELVQFHWPYWTREIDASLEELCVVIDRVHEEERMSLGEPQDFSWAYLLSPIFKLSRLFFKKLDSIRVTNMKPLLPFTELRSDQLGYLAELAEHVDGDIDCFFELVPHANGSRRPDGPRVREIAQRLAGRFEPAVLCMLLYFLPHRPDTDRFHAQSHLRA</sequence>
<accession>A0ABY7CTX7</accession>
<keyword evidence="2" id="KW-1185">Reference proteome</keyword>
<organism evidence="1 2">
    <name type="scientific">Puccinia triticina</name>
    <dbReference type="NCBI Taxonomy" id="208348"/>
    <lineage>
        <taxon>Eukaryota</taxon>
        <taxon>Fungi</taxon>
        <taxon>Dikarya</taxon>
        <taxon>Basidiomycota</taxon>
        <taxon>Pucciniomycotina</taxon>
        <taxon>Pucciniomycetes</taxon>
        <taxon>Pucciniales</taxon>
        <taxon>Pucciniaceae</taxon>
        <taxon>Puccinia</taxon>
    </lineage>
</organism>
<gene>
    <name evidence="1" type="ORF">PtA15_8A715</name>
</gene>
<dbReference type="PANTHER" id="PTHR33069:SF3">
    <property type="entry name" value="DYNEIN HEAVY CHAIN TAIL DOMAIN-CONTAINING PROTEIN"/>
    <property type="match status" value="1"/>
</dbReference>
<name>A0ABY7CTX7_9BASI</name>